<feature type="binding site" evidence="9">
    <location>
        <begin position="202"/>
        <end position="203"/>
    </location>
    <ligand>
        <name>substrate</name>
    </ligand>
</feature>
<feature type="binding site" evidence="9">
    <location>
        <position position="227"/>
    </location>
    <ligand>
        <name>FMN</name>
        <dbReference type="ChEBI" id="CHEBI:58210"/>
    </ligand>
</feature>
<dbReference type="InterPro" id="IPR049622">
    <property type="entry name" value="Dihydroorotate_DH_I"/>
</dbReference>
<dbReference type="AlphaFoldDB" id="A0A8J3IES4"/>
<sequence>MADDGLVRLQVELAPRHKTGLLLKNPVMTASGTFGYGVELVRIAEVQRLGAVICKGTTLHARAGNASPRTLEVASGLINAIGLQNPGVRVVVEKYAPVWASWETPVIVNVAGTSIDEYVEVAEYLEGVAGIAALELNVSCPNVHQGGIVFGASPQIIADVTMAVRNATTLPLIVKLSPNAGEVRPAALAAASAGADAVSLINTITSISIDIHARRLRLDNGTGGFSGPAIKPIALRMVYEVAGELRASHPHIPVIGIGGISSAQDALEFLMAGASAIQVGTMNLINPRACIEIVEGIEAFLRQEEISDIHDIVGAAL</sequence>
<evidence type="ECO:0000259" key="10">
    <source>
        <dbReference type="Pfam" id="PF01180"/>
    </source>
</evidence>
<evidence type="ECO:0000256" key="3">
    <source>
        <dbReference type="ARBA" id="ARBA00008008"/>
    </source>
</evidence>
<feature type="binding site" evidence="9">
    <location>
        <begin position="55"/>
        <end position="56"/>
    </location>
    <ligand>
        <name>FMN</name>
        <dbReference type="ChEBI" id="CHEBI:58210"/>
    </ligand>
</feature>
<dbReference type="Pfam" id="PF01180">
    <property type="entry name" value="DHO_dh"/>
    <property type="match status" value="1"/>
</dbReference>
<proteinExistence type="inferred from homology"/>
<evidence type="ECO:0000256" key="4">
    <source>
        <dbReference type="ARBA" id="ARBA00022490"/>
    </source>
</evidence>
<evidence type="ECO:0000256" key="9">
    <source>
        <dbReference type="HAMAP-Rule" id="MF_00224"/>
    </source>
</evidence>
<evidence type="ECO:0000256" key="5">
    <source>
        <dbReference type="ARBA" id="ARBA00022630"/>
    </source>
</evidence>
<keyword evidence="4 9" id="KW-0963">Cytoplasm</keyword>
<comment type="catalytic activity">
    <reaction evidence="9">
        <text>(S)-dihydroorotate + A = orotate + AH2</text>
        <dbReference type="Rhea" id="RHEA:18073"/>
        <dbReference type="ChEBI" id="CHEBI:13193"/>
        <dbReference type="ChEBI" id="CHEBI:17499"/>
        <dbReference type="ChEBI" id="CHEBI:30839"/>
        <dbReference type="ChEBI" id="CHEBI:30864"/>
    </reaction>
</comment>
<feature type="active site" description="Nucleophile" evidence="9">
    <location>
        <position position="140"/>
    </location>
</feature>
<keyword evidence="12" id="KW-1185">Reference proteome</keyword>
<organism evidence="11 12">
    <name type="scientific">Reticulibacter mediterranei</name>
    <dbReference type="NCBI Taxonomy" id="2778369"/>
    <lineage>
        <taxon>Bacteria</taxon>
        <taxon>Bacillati</taxon>
        <taxon>Chloroflexota</taxon>
        <taxon>Ktedonobacteria</taxon>
        <taxon>Ktedonobacterales</taxon>
        <taxon>Reticulibacteraceae</taxon>
        <taxon>Reticulibacter</taxon>
    </lineage>
</organism>
<feature type="binding site" evidence="9">
    <location>
        <begin position="258"/>
        <end position="259"/>
    </location>
    <ligand>
        <name>FMN</name>
        <dbReference type="ChEBI" id="CHEBI:58210"/>
    </ligand>
</feature>
<comment type="caution">
    <text evidence="11">The sequence shown here is derived from an EMBL/GenBank/DDBJ whole genome shotgun (WGS) entry which is preliminary data.</text>
</comment>
<comment type="similarity">
    <text evidence="3 9">Belongs to the dihydroorotate dehydrogenase family. Type 1 subfamily.</text>
</comment>
<dbReference type="InterPro" id="IPR013785">
    <property type="entry name" value="Aldolase_TIM"/>
</dbReference>
<dbReference type="PROSITE" id="PS00912">
    <property type="entry name" value="DHODEHASE_2"/>
    <property type="match status" value="1"/>
</dbReference>
<dbReference type="NCBIfam" id="TIGR01037">
    <property type="entry name" value="pyrD_sub1_fam"/>
    <property type="match status" value="1"/>
</dbReference>
<dbReference type="InterPro" id="IPR005720">
    <property type="entry name" value="Dihydroorotate_DH_cat"/>
</dbReference>
<feature type="binding site" evidence="9">
    <location>
        <begin position="280"/>
        <end position="281"/>
    </location>
    <ligand>
        <name>FMN</name>
        <dbReference type="ChEBI" id="CHEBI:58210"/>
    </ligand>
</feature>
<evidence type="ECO:0000256" key="8">
    <source>
        <dbReference type="ARBA" id="ARBA00023002"/>
    </source>
</evidence>
<name>A0A8J3IES4_9CHLR</name>
<accession>A0A8J3IES4</accession>
<dbReference type="InterPro" id="IPR024920">
    <property type="entry name" value="Dihydroorotate_DH_1"/>
</dbReference>
<dbReference type="EMBL" id="BNJK01000001">
    <property type="protein sequence ID" value="GHO91183.1"/>
    <property type="molecule type" value="Genomic_DNA"/>
</dbReference>
<feature type="domain" description="Dihydroorotate dehydrogenase catalytic" evidence="10">
    <location>
        <begin position="20"/>
        <end position="301"/>
    </location>
</feature>
<dbReference type="PIRSF" id="PIRSF000164">
    <property type="entry name" value="DHO_oxidase"/>
    <property type="match status" value="1"/>
</dbReference>
<evidence type="ECO:0000256" key="6">
    <source>
        <dbReference type="ARBA" id="ARBA00022643"/>
    </source>
</evidence>
<dbReference type="SUPFAM" id="SSF51395">
    <property type="entry name" value="FMN-linked oxidoreductases"/>
    <property type="match status" value="1"/>
</dbReference>
<dbReference type="InterPro" id="IPR001295">
    <property type="entry name" value="Dihydroorotate_DH_CS"/>
</dbReference>
<dbReference type="NCBIfam" id="NF005574">
    <property type="entry name" value="PRK07259.1"/>
    <property type="match status" value="1"/>
</dbReference>
<protein>
    <recommendedName>
        <fullName evidence="9">Dihydroorotate dehydrogenase</fullName>
        <shortName evidence="9">DHOD</shortName>
        <shortName evidence="9">DHODase</shortName>
        <shortName evidence="9">DHOdehase</shortName>
        <ecNumber evidence="9">1.3.-.-</ecNumber>
    </recommendedName>
</protein>
<dbReference type="GO" id="GO:0044205">
    <property type="term" value="P:'de novo' UMP biosynthetic process"/>
    <property type="evidence" value="ECO:0007669"/>
    <property type="project" value="UniProtKB-UniRule"/>
</dbReference>
<evidence type="ECO:0000256" key="2">
    <source>
        <dbReference type="ARBA" id="ARBA00004725"/>
    </source>
</evidence>
<dbReference type="InterPro" id="IPR033888">
    <property type="entry name" value="DHOD_1B"/>
</dbReference>
<dbReference type="PANTHER" id="PTHR48109:SF1">
    <property type="entry name" value="DIHYDROOROTATE DEHYDROGENASE (FUMARATE)"/>
    <property type="match status" value="1"/>
</dbReference>
<dbReference type="UniPathway" id="UPA00070"/>
<dbReference type="CDD" id="cd04740">
    <property type="entry name" value="DHOD_1B_like"/>
    <property type="match status" value="1"/>
</dbReference>
<feature type="binding site" evidence="9">
    <location>
        <position position="137"/>
    </location>
    <ligand>
        <name>substrate</name>
    </ligand>
</feature>
<dbReference type="InterPro" id="IPR050074">
    <property type="entry name" value="DHO_dehydrogenase"/>
</dbReference>
<evidence type="ECO:0000256" key="1">
    <source>
        <dbReference type="ARBA" id="ARBA00004496"/>
    </source>
</evidence>
<comment type="cofactor">
    <cofactor evidence="9">
        <name>FMN</name>
        <dbReference type="ChEBI" id="CHEBI:58210"/>
    </cofactor>
    <text evidence="9">Binds 1 FMN per subunit.</text>
</comment>
<dbReference type="EC" id="1.3.-.-" evidence="9"/>
<dbReference type="PROSITE" id="PS00911">
    <property type="entry name" value="DHODEHASE_1"/>
    <property type="match status" value="1"/>
</dbReference>
<dbReference type="PANTHER" id="PTHR48109">
    <property type="entry name" value="DIHYDROOROTATE DEHYDROGENASE (QUINONE), MITOCHONDRIAL-RELATED"/>
    <property type="match status" value="1"/>
</dbReference>
<feature type="binding site" evidence="9">
    <location>
        <position position="137"/>
    </location>
    <ligand>
        <name>FMN</name>
        <dbReference type="ChEBI" id="CHEBI:58210"/>
    </ligand>
</feature>
<dbReference type="GO" id="GO:0004152">
    <property type="term" value="F:dihydroorotate dehydrogenase activity"/>
    <property type="evidence" value="ECO:0007669"/>
    <property type="project" value="UniProtKB-UniRule"/>
</dbReference>
<dbReference type="FunFam" id="3.20.20.70:FF:000027">
    <property type="entry name" value="Dihydropyrimidine dehydrogenase [NADP(+)]"/>
    <property type="match status" value="1"/>
</dbReference>
<evidence type="ECO:0000256" key="7">
    <source>
        <dbReference type="ARBA" id="ARBA00022975"/>
    </source>
</evidence>
<dbReference type="GO" id="GO:0005737">
    <property type="term" value="C:cytoplasm"/>
    <property type="evidence" value="ECO:0007669"/>
    <property type="project" value="UniProtKB-SubCell"/>
</dbReference>
<dbReference type="GO" id="GO:0006207">
    <property type="term" value="P:'de novo' pyrimidine nucleobase biosynthetic process"/>
    <property type="evidence" value="ECO:0007669"/>
    <property type="project" value="InterPro"/>
</dbReference>
<evidence type="ECO:0000313" key="11">
    <source>
        <dbReference type="EMBL" id="GHO91183.1"/>
    </source>
</evidence>
<keyword evidence="6 9" id="KW-0288">FMN</keyword>
<feature type="binding site" evidence="9">
    <location>
        <position position="55"/>
    </location>
    <ligand>
        <name>substrate</name>
    </ligand>
</feature>
<evidence type="ECO:0000313" key="12">
    <source>
        <dbReference type="Proteomes" id="UP000597444"/>
    </source>
</evidence>
<feature type="binding site" evidence="9">
    <location>
        <position position="109"/>
    </location>
    <ligand>
        <name>FMN</name>
        <dbReference type="ChEBI" id="CHEBI:58210"/>
    </ligand>
</feature>
<dbReference type="InterPro" id="IPR012135">
    <property type="entry name" value="Dihydroorotate_DH_1_2"/>
</dbReference>
<feature type="binding site" evidence="9">
    <location>
        <position position="201"/>
    </location>
    <ligand>
        <name>FMN</name>
        <dbReference type="ChEBI" id="CHEBI:58210"/>
    </ligand>
</feature>
<dbReference type="Proteomes" id="UP000597444">
    <property type="component" value="Unassembled WGS sequence"/>
</dbReference>
<keyword evidence="8 9" id="KW-0560">Oxidoreductase</keyword>
<dbReference type="HAMAP" id="MF_00224">
    <property type="entry name" value="DHO_dh_type1"/>
    <property type="match status" value="1"/>
</dbReference>
<keyword evidence="5 9" id="KW-0285">Flavoprotein</keyword>
<comment type="subcellular location">
    <subcellularLocation>
        <location evidence="1 9">Cytoplasm</location>
    </subcellularLocation>
</comment>
<dbReference type="RefSeq" id="WP_220202097.1">
    <property type="nucleotide sequence ID" value="NZ_BNJK01000001.1"/>
</dbReference>
<comment type="function">
    <text evidence="9">Catalyzes the conversion of dihydroorotate to orotate.</text>
</comment>
<feature type="binding site" evidence="9">
    <location>
        <position position="175"/>
    </location>
    <ligand>
        <name>FMN</name>
        <dbReference type="ChEBI" id="CHEBI:58210"/>
    </ligand>
</feature>
<comment type="pathway">
    <text evidence="2 9">Pyrimidine metabolism; UMP biosynthesis via de novo pathway.</text>
</comment>
<keyword evidence="7 9" id="KW-0665">Pyrimidine biosynthesis</keyword>
<reference evidence="11" key="1">
    <citation type="submission" date="2020-10" db="EMBL/GenBank/DDBJ databases">
        <title>Taxonomic study of unclassified bacteria belonging to the class Ktedonobacteria.</title>
        <authorList>
            <person name="Yabe S."/>
            <person name="Wang C.M."/>
            <person name="Zheng Y."/>
            <person name="Sakai Y."/>
            <person name="Cavaletti L."/>
            <person name="Monciardini P."/>
            <person name="Donadio S."/>
        </authorList>
    </citation>
    <scope>NUCLEOTIDE SEQUENCE</scope>
    <source>
        <strain evidence="11">ID150040</strain>
    </source>
</reference>
<feature type="binding site" evidence="9">
    <location>
        <begin position="79"/>
        <end position="83"/>
    </location>
    <ligand>
        <name>substrate</name>
    </ligand>
</feature>
<dbReference type="Gene3D" id="3.20.20.70">
    <property type="entry name" value="Aldolase class I"/>
    <property type="match status" value="1"/>
</dbReference>
<gene>
    <name evidence="11" type="primary">pyrD_1</name>
    <name evidence="9" type="synonym">pyrD</name>
    <name evidence="11" type="ORF">KSF_012310</name>
</gene>
<feature type="binding site" evidence="9">
    <location>
        <position position="31"/>
    </location>
    <ligand>
        <name>FMN</name>
        <dbReference type="ChEBI" id="CHEBI:58210"/>
    </ligand>
</feature>